<feature type="coiled-coil region" evidence="1">
    <location>
        <begin position="68"/>
        <end position="95"/>
    </location>
</feature>
<evidence type="ECO:0000256" key="2">
    <source>
        <dbReference type="SAM" id="MobiDB-lite"/>
    </source>
</evidence>
<keyword evidence="1" id="KW-0175">Coiled coil</keyword>
<accession>A0ABW1QUW0</accession>
<protein>
    <submittedName>
        <fullName evidence="4">Uncharacterized protein</fullName>
    </submittedName>
</protein>
<feature type="transmembrane region" description="Helical" evidence="3">
    <location>
        <begin position="20"/>
        <end position="44"/>
    </location>
</feature>
<keyword evidence="3" id="KW-0812">Transmembrane</keyword>
<evidence type="ECO:0000256" key="1">
    <source>
        <dbReference type="SAM" id="Coils"/>
    </source>
</evidence>
<name>A0ABW1QUW0_9ACTN</name>
<sequence>MTLMPFALTWWSADPAYGAWQIVLLTTLTNVGTALLLAVVIFVLQRHFTRDVRGTIVEAAKDEVTTQTRGLREETAQLRTRLEDLTRQVGQEMEQRDQEAHDVVTRARDDVTFDTVAELFEVAAEVGALWFGSVVVPGGEDLDEPRVRIMWADLSNVWRGGNVFDNYDDMTSPAIQIELQRPADVRGGWSPAETLWFPWQRPADAWSALAEAMVADGHGPLARQLDPTLAMNHLIDALEAAINGRRHTPGSWMRGALEEWVTSDWAVSDYGLESRDHGSIPSRSFPEHNGAALRRAVGGEKNDFDPGCPAGVDEHLWRCALGAARSRHYRAVPVAATSDRGPIPFTTQSTPRNDPAWPPSGPRS</sequence>
<evidence type="ECO:0000256" key="3">
    <source>
        <dbReference type="SAM" id="Phobius"/>
    </source>
</evidence>
<reference evidence="5" key="1">
    <citation type="journal article" date="2019" name="Int. J. Syst. Evol. Microbiol.">
        <title>The Global Catalogue of Microorganisms (GCM) 10K type strain sequencing project: providing services to taxonomists for standard genome sequencing and annotation.</title>
        <authorList>
            <consortium name="The Broad Institute Genomics Platform"/>
            <consortium name="The Broad Institute Genome Sequencing Center for Infectious Disease"/>
            <person name="Wu L."/>
            <person name="Ma J."/>
        </authorList>
    </citation>
    <scope>NUCLEOTIDE SEQUENCE [LARGE SCALE GENOMIC DNA]</scope>
    <source>
        <strain evidence="5">DFY28</strain>
    </source>
</reference>
<dbReference type="RefSeq" id="WP_128221114.1">
    <property type="nucleotide sequence ID" value="NZ_CP034929.1"/>
</dbReference>
<dbReference type="EMBL" id="JBHSQI010000003">
    <property type="protein sequence ID" value="MFC6153261.1"/>
    <property type="molecule type" value="Genomic_DNA"/>
</dbReference>
<comment type="caution">
    <text evidence="4">The sequence shown here is derived from an EMBL/GenBank/DDBJ whole genome shotgun (WGS) entry which is preliminary data.</text>
</comment>
<keyword evidence="3" id="KW-1133">Transmembrane helix</keyword>
<organism evidence="4 5">
    <name type="scientific">Nocardioides yefusunii</name>
    <dbReference type="NCBI Taxonomy" id="2500546"/>
    <lineage>
        <taxon>Bacteria</taxon>
        <taxon>Bacillati</taxon>
        <taxon>Actinomycetota</taxon>
        <taxon>Actinomycetes</taxon>
        <taxon>Propionibacteriales</taxon>
        <taxon>Nocardioidaceae</taxon>
        <taxon>Nocardioides</taxon>
    </lineage>
</organism>
<evidence type="ECO:0000313" key="4">
    <source>
        <dbReference type="EMBL" id="MFC6153261.1"/>
    </source>
</evidence>
<gene>
    <name evidence="4" type="ORF">ACFPWU_06230</name>
</gene>
<keyword evidence="3" id="KW-0472">Membrane</keyword>
<proteinExistence type="predicted"/>
<evidence type="ECO:0000313" key="5">
    <source>
        <dbReference type="Proteomes" id="UP001596098"/>
    </source>
</evidence>
<dbReference type="Proteomes" id="UP001596098">
    <property type="component" value="Unassembled WGS sequence"/>
</dbReference>
<feature type="region of interest" description="Disordered" evidence="2">
    <location>
        <begin position="338"/>
        <end position="364"/>
    </location>
</feature>
<keyword evidence="5" id="KW-1185">Reference proteome</keyword>